<proteinExistence type="predicted"/>
<dbReference type="Proteomes" id="UP000092445">
    <property type="component" value="Unassembled WGS sequence"/>
</dbReference>
<dbReference type="Pfam" id="PF18004">
    <property type="entry name" value="RPN2_C"/>
    <property type="match status" value="1"/>
</dbReference>
<reference evidence="4" key="1">
    <citation type="submission" date="2014-03" db="EMBL/GenBank/DDBJ databases">
        <authorList>
            <person name="Aksoy S."/>
            <person name="Warren W."/>
            <person name="Wilson R.K."/>
        </authorList>
    </citation>
    <scope>NUCLEOTIDE SEQUENCE [LARGE SCALE GENOMIC DNA]</scope>
    <source>
        <strain evidence="4">IAEA</strain>
    </source>
</reference>
<feature type="region of interest" description="Disordered" evidence="1">
    <location>
        <begin position="102"/>
        <end position="124"/>
    </location>
</feature>
<evidence type="ECO:0000313" key="3">
    <source>
        <dbReference type="EnsemblMetazoa" id="GPAI006501-PA"/>
    </source>
</evidence>
<feature type="compositionally biased region" description="Acidic residues" evidence="1">
    <location>
        <begin position="115"/>
        <end position="124"/>
    </location>
</feature>
<feature type="region of interest" description="Disordered" evidence="1">
    <location>
        <begin position="25"/>
        <end position="48"/>
    </location>
</feature>
<keyword evidence="4" id="KW-1185">Reference proteome</keyword>
<feature type="compositionally biased region" description="Basic and acidic residues" evidence="1">
    <location>
        <begin position="25"/>
        <end position="44"/>
    </location>
</feature>
<protein>
    <recommendedName>
        <fullName evidence="2">26S proteasome regulatory subunit RPN2 C-terminal domain-containing protein</fullName>
    </recommendedName>
</protein>
<evidence type="ECO:0000313" key="4">
    <source>
        <dbReference type="Proteomes" id="UP000092445"/>
    </source>
</evidence>
<dbReference type="VEuPathDB" id="VectorBase:GPAI006501"/>
<dbReference type="EnsemblMetazoa" id="GPAI006501-RA">
    <property type="protein sequence ID" value="GPAI006501-PA"/>
    <property type="gene ID" value="GPAI006501"/>
</dbReference>
<evidence type="ECO:0000256" key="1">
    <source>
        <dbReference type="SAM" id="MobiDB-lite"/>
    </source>
</evidence>
<organism evidence="3 4">
    <name type="scientific">Glossina pallidipes</name>
    <name type="common">Tsetse fly</name>
    <dbReference type="NCBI Taxonomy" id="7398"/>
    <lineage>
        <taxon>Eukaryota</taxon>
        <taxon>Metazoa</taxon>
        <taxon>Ecdysozoa</taxon>
        <taxon>Arthropoda</taxon>
        <taxon>Hexapoda</taxon>
        <taxon>Insecta</taxon>
        <taxon>Pterygota</taxon>
        <taxon>Neoptera</taxon>
        <taxon>Endopterygota</taxon>
        <taxon>Diptera</taxon>
        <taxon>Brachycera</taxon>
        <taxon>Muscomorpha</taxon>
        <taxon>Hippoboscoidea</taxon>
        <taxon>Glossinidae</taxon>
        <taxon>Glossina</taxon>
    </lineage>
</organism>
<accession>A0A1A9Z7X7</accession>
<dbReference type="STRING" id="7398.A0A1A9Z7X7"/>
<feature type="domain" description="26S proteasome regulatory subunit RPN2 C-terminal" evidence="2">
    <location>
        <begin position="27"/>
        <end position="94"/>
    </location>
</feature>
<name>A0A1A9Z7X7_GLOPL</name>
<dbReference type="InterPro" id="IPR040623">
    <property type="entry name" value="RPN2_C"/>
</dbReference>
<reference evidence="3" key="2">
    <citation type="submission" date="2020-05" db="UniProtKB">
        <authorList>
            <consortium name="EnsemblMetazoa"/>
        </authorList>
    </citation>
    <scope>IDENTIFICATION</scope>
    <source>
        <strain evidence="3">IAEA</strain>
    </source>
</reference>
<evidence type="ECO:0000259" key="2">
    <source>
        <dbReference type="Pfam" id="PF18004"/>
    </source>
</evidence>
<sequence>MTSSQCSHIRKISIDLLVEDRFQLIEEDKDSPADKDKKDRKEPDPNFEILQNPARLVRQQFKVISVAENQTYKPLEDVTIGGIIVMQHTGKTDQELVEPVAAYGPKNDDLKEPESPEPFEYTED</sequence>
<dbReference type="AlphaFoldDB" id="A0A1A9Z7X7"/>